<dbReference type="OrthoDB" id="4716372at2759"/>
<feature type="compositionally biased region" description="Basic and acidic residues" evidence="1">
    <location>
        <begin position="194"/>
        <end position="208"/>
    </location>
</feature>
<name>A0A4Q4TFJ9_9PEZI</name>
<sequence length="264" mass="29502">MSRVPLRCNPYTWGNPHDPKFAGTKFAALLRAQLLDGCARPSPTCQSCAVLGSVNCGHLSTRLKASKMKVASPGDSEPSRLPVQIYSCPGRHVYEGRRLLGGRYSSQRAKEWRGPREYLRGMCPRCWGDALRGLRGGNGPAQGADVGTESLSKKEWRRRRGLRVSRRRRELAEEMESYAPAPRRSGAKNRRWKLSREEEGKYWGEARSARGLAEPDPEEGRSRAKTRQAASRAQLKPAPDPVIRLPSPDTDDSDPWGLVNGYYD</sequence>
<evidence type="ECO:0000313" key="2">
    <source>
        <dbReference type="EMBL" id="RYP05591.1"/>
    </source>
</evidence>
<gene>
    <name evidence="2" type="ORF">DL764_003704</name>
</gene>
<keyword evidence="3" id="KW-1185">Reference proteome</keyword>
<proteinExistence type="predicted"/>
<comment type="caution">
    <text evidence="2">The sequence shown here is derived from an EMBL/GenBank/DDBJ whole genome shotgun (WGS) entry which is preliminary data.</text>
</comment>
<organism evidence="2 3">
    <name type="scientific">Monosporascus ibericus</name>
    <dbReference type="NCBI Taxonomy" id="155417"/>
    <lineage>
        <taxon>Eukaryota</taxon>
        <taxon>Fungi</taxon>
        <taxon>Dikarya</taxon>
        <taxon>Ascomycota</taxon>
        <taxon>Pezizomycotina</taxon>
        <taxon>Sordariomycetes</taxon>
        <taxon>Xylariomycetidae</taxon>
        <taxon>Xylariales</taxon>
        <taxon>Xylariales incertae sedis</taxon>
        <taxon>Monosporascus</taxon>
    </lineage>
</organism>
<accession>A0A4Q4TFJ9</accession>
<feature type="compositionally biased region" description="Basic residues" evidence="1">
    <location>
        <begin position="155"/>
        <end position="169"/>
    </location>
</feature>
<evidence type="ECO:0000256" key="1">
    <source>
        <dbReference type="SAM" id="MobiDB-lite"/>
    </source>
</evidence>
<feature type="region of interest" description="Disordered" evidence="1">
    <location>
        <begin position="137"/>
        <end position="264"/>
    </location>
</feature>
<dbReference type="EMBL" id="QJNU01000166">
    <property type="protein sequence ID" value="RYP05591.1"/>
    <property type="molecule type" value="Genomic_DNA"/>
</dbReference>
<reference evidence="2 3" key="1">
    <citation type="submission" date="2018-06" db="EMBL/GenBank/DDBJ databases">
        <title>Complete Genomes of Monosporascus.</title>
        <authorList>
            <person name="Robinson A.J."/>
            <person name="Natvig D.O."/>
        </authorList>
    </citation>
    <scope>NUCLEOTIDE SEQUENCE [LARGE SCALE GENOMIC DNA]</scope>
    <source>
        <strain evidence="2 3">CBS 110550</strain>
    </source>
</reference>
<dbReference type="AlphaFoldDB" id="A0A4Q4TFJ9"/>
<evidence type="ECO:0000313" key="3">
    <source>
        <dbReference type="Proteomes" id="UP000293360"/>
    </source>
</evidence>
<protein>
    <submittedName>
        <fullName evidence="2">Uncharacterized protein</fullName>
    </submittedName>
</protein>
<dbReference type="Proteomes" id="UP000293360">
    <property type="component" value="Unassembled WGS sequence"/>
</dbReference>